<dbReference type="InterPro" id="IPR054075">
    <property type="entry name" value="Gp53-like_C"/>
</dbReference>
<dbReference type="RefSeq" id="WP_396402220.1">
    <property type="nucleotide sequence ID" value="NZ_JABBJF010000073.1"/>
</dbReference>
<feature type="non-terminal residue" evidence="2">
    <location>
        <position position="1"/>
    </location>
</feature>
<evidence type="ECO:0000313" key="2">
    <source>
        <dbReference type="EMBL" id="MBC1189269.1"/>
    </source>
</evidence>
<dbReference type="Pfam" id="PF21882">
    <property type="entry name" value="Gp53-like_C"/>
    <property type="match status" value="1"/>
</dbReference>
<evidence type="ECO:0000313" key="3">
    <source>
        <dbReference type="Proteomes" id="UP000607331"/>
    </source>
</evidence>
<accession>A0ABR6S1I8</accession>
<gene>
    <name evidence="2" type="ORF">HII27_26920</name>
</gene>
<keyword evidence="3" id="KW-1185">Reference proteome</keyword>
<dbReference type="EMBL" id="JABBJF010000073">
    <property type="protein sequence ID" value="MBC1189269.1"/>
    <property type="molecule type" value="Genomic_DNA"/>
</dbReference>
<name>A0ABR6S1I8_9ENTR</name>
<evidence type="ECO:0000259" key="1">
    <source>
        <dbReference type="Pfam" id="PF21882"/>
    </source>
</evidence>
<proteinExistence type="predicted"/>
<feature type="domain" description="Putative tail fiber protein gp53-like C-terminal" evidence="1">
    <location>
        <begin position="41"/>
        <end position="124"/>
    </location>
</feature>
<dbReference type="Gene3D" id="2.60.40.3940">
    <property type="match status" value="1"/>
</dbReference>
<reference evidence="2 3" key="1">
    <citation type="submission" date="2020-04" db="EMBL/GenBank/DDBJ databases">
        <title>The draft genome of Kluyvera sichuanensis strain SCKS090646.</title>
        <authorList>
            <person name="Wei L."/>
            <person name="Liu L."/>
            <person name="Feng Y."/>
            <person name="Zong Z."/>
        </authorList>
    </citation>
    <scope>NUCLEOTIDE SEQUENCE [LARGE SCALE GENOMIC DNA]</scope>
    <source>
        <strain evidence="2 3">090646</strain>
    </source>
</reference>
<organism evidence="2 3">
    <name type="scientific">Kluyvera sichuanensis</name>
    <dbReference type="NCBI Taxonomy" id="2725494"/>
    <lineage>
        <taxon>Bacteria</taxon>
        <taxon>Pseudomonadati</taxon>
        <taxon>Pseudomonadota</taxon>
        <taxon>Gammaproteobacteria</taxon>
        <taxon>Enterobacterales</taxon>
        <taxon>Enterobacteriaceae</taxon>
        <taxon>Kluyvera</taxon>
    </lineage>
</organism>
<dbReference type="Proteomes" id="UP000607331">
    <property type="component" value="Unassembled WGS sequence"/>
</dbReference>
<sequence>GLGSLPTFGTAASKDVGTGAGQIPDMSSFPCLLEENGWEILPNGKIKQWGLVQMSSSEGGNKVVPLPIPFPGKALNAHATINAPTNYSGNIAVYVVDATNTAITLVQDNATATYIAKVYWEVTGK</sequence>
<comment type="caution">
    <text evidence="2">The sequence shown here is derived from an EMBL/GenBank/DDBJ whole genome shotgun (WGS) entry which is preliminary data.</text>
</comment>
<protein>
    <recommendedName>
        <fullName evidence="1">Putative tail fiber protein gp53-like C-terminal domain-containing protein</fullName>
    </recommendedName>
</protein>